<organism evidence="1 2">
    <name type="scientific">Lactococcus cremoris subsp. cremoris IBB477</name>
    <dbReference type="NCBI Taxonomy" id="1449093"/>
    <lineage>
        <taxon>Bacteria</taxon>
        <taxon>Bacillati</taxon>
        <taxon>Bacillota</taxon>
        <taxon>Bacilli</taxon>
        <taxon>Lactobacillales</taxon>
        <taxon>Streptococcaceae</taxon>
        <taxon>Lactococcus</taxon>
        <taxon>Lactococcus cremoris subsp. cremoris</taxon>
    </lineage>
</organism>
<name>A0A1E7G4U2_LACLC</name>
<dbReference type="Proteomes" id="UP000176236">
    <property type="component" value="Chromosome"/>
</dbReference>
<evidence type="ECO:0000313" key="1">
    <source>
        <dbReference type="EMBL" id="OEU39951.1"/>
    </source>
</evidence>
<dbReference type="EMBL" id="JMMZ01000014">
    <property type="protein sequence ID" value="OEU39951.1"/>
    <property type="molecule type" value="Genomic_DNA"/>
</dbReference>
<dbReference type="AlphaFoldDB" id="A0A1E7G4U2"/>
<evidence type="ECO:0000313" key="2">
    <source>
        <dbReference type="Proteomes" id="UP000176236"/>
    </source>
</evidence>
<dbReference type="InterPro" id="IPR021254">
    <property type="entry name" value="DUF2806"/>
</dbReference>
<reference evidence="1 2" key="1">
    <citation type="journal article" date="2016" name="Appl. Microbiol. Biotechnol.">
        <title>Adhesion of the genome-sequenced Lactococcus lactis subsp. cremoris IBB477 strain is mediated by specific molecular determinants.</title>
        <authorList>
            <person name="Radziwill-Bienkowska J.M."/>
            <person name="Le D.T."/>
            <person name="Szczesny P."/>
            <person name="Duviau M.P."/>
            <person name="Aleksandrzak-Piekarczyk T."/>
            <person name="Loubiere P."/>
            <person name="Mercier-Bonin M."/>
            <person name="Bardowski J.K."/>
            <person name="Kowalczyk M."/>
        </authorList>
    </citation>
    <scope>NUCLEOTIDE SEQUENCE [LARGE SCALE GENOMIC DNA]</scope>
    <source>
        <strain evidence="1 2">IBB477</strain>
    </source>
</reference>
<accession>A0A1E7G4U2</accession>
<sequence>MENLVKILSKASERMKTFGVSSADLDNISTKFKINWYTLASQEDDDSIQEFWAKLLVQECLENSSVSLRTLDLLHKLTSTEAIILDNYFSEILFYDDNGRGDEKYIFPQVVSLFGQDDEYYPDISRFNWNTASENFQENFEHLSDIGIFRLFDLDMVQYAYFRRPKFEKGLKQSEFSDKKYYEEEDLFRFDPVYEKGKKLWPKDPISAYKLTQEGKELYFALQPSFEGRIWKWFLKRLVKDYPEIKVTGRAKWAEQIVWKE</sequence>
<dbReference type="Pfam" id="PF10987">
    <property type="entry name" value="DUF2806"/>
    <property type="match status" value="1"/>
</dbReference>
<proteinExistence type="predicted"/>
<protein>
    <recommendedName>
        <fullName evidence="3">TIGR03899 family protein</fullName>
    </recommendedName>
</protein>
<comment type="caution">
    <text evidence="1">The sequence shown here is derived from an EMBL/GenBank/DDBJ whole genome shotgun (WGS) entry which is preliminary data.</text>
</comment>
<dbReference type="RefSeq" id="WP_138405948.1">
    <property type="nucleotide sequence ID" value="NZ_CM007353.1"/>
</dbReference>
<gene>
    <name evidence="1" type="ORF">AJ89_05825</name>
</gene>
<evidence type="ECO:0008006" key="3">
    <source>
        <dbReference type="Google" id="ProtNLM"/>
    </source>
</evidence>